<protein>
    <submittedName>
        <fullName evidence="1">NETI motif-containing protein</fullName>
    </submittedName>
</protein>
<evidence type="ECO:0000313" key="2">
    <source>
        <dbReference type="Proteomes" id="UP000595349"/>
    </source>
</evidence>
<dbReference type="KEGG" id="scib:HUG20_04770"/>
<name>A0A7T6Z9B6_9BACI</name>
<dbReference type="Pfam" id="PF14044">
    <property type="entry name" value="NETI"/>
    <property type="match status" value="1"/>
</dbReference>
<dbReference type="RefSeq" id="WP_200088637.1">
    <property type="nucleotide sequence ID" value="NZ_CP054706.1"/>
</dbReference>
<organism evidence="1 2">
    <name type="scientific">Salicibibacter cibi</name>
    <dbReference type="NCBI Taxonomy" id="2743001"/>
    <lineage>
        <taxon>Bacteria</taxon>
        <taxon>Bacillati</taxon>
        <taxon>Bacillota</taxon>
        <taxon>Bacilli</taxon>
        <taxon>Bacillales</taxon>
        <taxon>Bacillaceae</taxon>
        <taxon>Salicibibacter</taxon>
    </lineage>
</organism>
<evidence type="ECO:0000313" key="1">
    <source>
        <dbReference type="EMBL" id="QQK79268.1"/>
    </source>
</evidence>
<dbReference type="EMBL" id="CP054706">
    <property type="protein sequence ID" value="QQK79268.1"/>
    <property type="molecule type" value="Genomic_DNA"/>
</dbReference>
<dbReference type="InterPro" id="IPR025930">
    <property type="entry name" value="NETI"/>
</dbReference>
<keyword evidence="2" id="KW-1185">Reference proteome</keyword>
<sequence>MGKKITYEVEKNETIAECLDRIARDGYEPVRRMEKPVFREGNNEVEVAEQRVQFEARKK</sequence>
<proteinExistence type="predicted"/>
<gene>
    <name evidence="1" type="ORF">HUG20_04770</name>
</gene>
<dbReference type="AlphaFoldDB" id="A0A7T6Z9B6"/>
<dbReference type="Proteomes" id="UP000595349">
    <property type="component" value="Chromosome"/>
</dbReference>
<accession>A0A7T6Z9B6</accession>
<reference evidence="1 2" key="1">
    <citation type="submission" date="2020-06" db="EMBL/GenBank/DDBJ databases">
        <title>Genomic analysis of Salicibibacter sp. NKC21-4.</title>
        <authorList>
            <person name="Oh Y.J."/>
        </authorList>
    </citation>
    <scope>NUCLEOTIDE SEQUENCE [LARGE SCALE GENOMIC DNA]</scope>
    <source>
        <strain evidence="1 2">NKC21-4</strain>
    </source>
</reference>